<dbReference type="PANTHER" id="PTHR22726">
    <property type="entry name" value="METALLOENDOPEPTIDASE OMA1"/>
    <property type="match status" value="1"/>
</dbReference>
<dbReference type="CDD" id="cd07324">
    <property type="entry name" value="M48C_Oma1-like"/>
    <property type="match status" value="1"/>
</dbReference>
<evidence type="ECO:0000256" key="4">
    <source>
        <dbReference type="ARBA" id="ARBA00022801"/>
    </source>
</evidence>
<keyword evidence="4" id="KW-0378">Hydrolase</keyword>
<dbReference type="PANTHER" id="PTHR22726:SF1">
    <property type="entry name" value="METALLOENDOPEPTIDASE OMA1, MITOCHONDRIAL"/>
    <property type="match status" value="1"/>
</dbReference>
<reference evidence="9 10" key="1">
    <citation type="submission" date="2023-05" db="EMBL/GenBank/DDBJ databases">
        <authorList>
            <person name="Zhang X."/>
        </authorList>
    </citation>
    <scope>NUCLEOTIDE SEQUENCE [LARGE SCALE GENOMIC DNA]</scope>
    <source>
        <strain evidence="9 10">DM2B3-1</strain>
    </source>
</reference>
<evidence type="ECO:0000256" key="2">
    <source>
        <dbReference type="ARBA" id="ARBA00022670"/>
    </source>
</evidence>
<evidence type="ECO:0000256" key="3">
    <source>
        <dbReference type="ARBA" id="ARBA00022723"/>
    </source>
</evidence>
<feature type="chain" id="PRO_5046390693" evidence="7">
    <location>
        <begin position="20"/>
        <end position="478"/>
    </location>
</feature>
<evidence type="ECO:0000259" key="8">
    <source>
        <dbReference type="Pfam" id="PF01435"/>
    </source>
</evidence>
<evidence type="ECO:0000256" key="6">
    <source>
        <dbReference type="ARBA" id="ARBA00023049"/>
    </source>
</evidence>
<evidence type="ECO:0000256" key="1">
    <source>
        <dbReference type="ARBA" id="ARBA00001947"/>
    </source>
</evidence>
<keyword evidence="3" id="KW-0479">Metal-binding</keyword>
<dbReference type="EMBL" id="JASJOT010000003">
    <property type="protein sequence ID" value="MDJ1492612.1"/>
    <property type="molecule type" value="Genomic_DNA"/>
</dbReference>
<comment type="cofactor">
    <cofactor evidence="1">
        <name>Zn(2+)</name>
        <dbReference type="ChEBI" id="CHEBI:29105"/>
    </cofactor>
</comment>
<organism evidence="9 10">
    <name type="scientific">Xanthocytophaga flava</name>
    <dbReference type="NCBI Taxonomy" id="3048013"/>
    <lineage>
        <taxon>Bacteria</taxon>
        <taxon>Pseudomonadati</taxon>
        <taxon>Bacteroidota</taxon>
        <taxon>Cytophagia</taxon>
        <taxon>Cytophagales</taxon>
        <taxon>Rhodocytophagaceae</taxon>
        <taxon>Xanthocytophaga</taxon>
    </lineage>
</organism>
<accession>A0ABT7CG44</accession>
<evidence type="ECO:0000313" key="9">
    <source>
        <dbReference type="EMBL" id="MDJ1492612.1"/>
    </source>
</evidence>
<dbReference type="RefSeq" id="WP_313993687.1">
    <property type="nucleotide sequence ID" value="NZ_JASJOT010000003.1"/>
</dbReference>
<feature type="domain" description="Peptidase M48" evidence="8">
    <location>
        <begin position="92"/>
        <end position="308"/>
    </location>
</feature>
<name>A0ABT7CG44_9BACT</name>
<sequence length="478" mass="56439">MIHKTVYLLIFLFPHFLHAQFDKSYIAVPILDTIPINVYTKLTQRLEEDKTHVKGYSRKINNYIKHLYEERFEYVVSNFNNDYLIDDPIITPYLQQIQEKIYKANPTLSKETTVYVYRSSVPNAFSFGDGNLAITLGLLSRLQNESQLAFILCHELAHYHRRHANMQITTLARLNYDKELEKQLERNTTYNYKKELIKNLELSINQHSRTYEFEADSIGLTYFLNTNYDLSAPVECMDILGKADKGFNQTSIDFKKYFDFAEYPFKTTWLAYEKSTTWDRNEKEDTFDDSDITHTHPNCQRRQAALKRQLQEKTNRRSAKSNETKFQHITTLSTFEEIASNYHFKEYGVALFSTLLLLEKYPENTYLHAMVSQCIYQLYMYQKNHEIGKVLDLPDSRFADNYDRFLTFFQQLRLSEIASIGYQYAESRKTKDATSEDFWYAYWLCSQLPASKTTPTKIKAEYVGIFPTGKYIASMRQQ</sequence>
<dbReference type="Gene3D" id="3.30.2010.10">
    <property type="entry name" value="Metalloproteases ('zincins'), catalytic domain"/>
    <property type="match status" value="1"/>
</dbReference>
<proteinExistence type="predicted"/>
<keyword evidence="7" id="KW-0732">Signal</keyword>
<dbReference type="InterPro" id="IPR051156">
    <property type="entry name" value="Mito/Outer_Membr_Metalloprot"/>
</dbReference>
<keyword evidence="6" id="KW-0482">Metalloprotease</keyword>
<evidence type="ECO:0000313" key="10">
    <source>
        <dbReference type="Proteomes" id="UP001228581"/>
    </source>
</evidence>
<dbReference type="InterPro" id="IPR001915">
    <property type="entry name" value="Peptidase_M48"/>
</dbReference>
<keyword evidence="10" id="KW-1185">Reference proteome</keyword>
<evidence type="ECO:0000256" key="7">
    <source>
        <dbReference type="SAM" id="SignalP"/>
    </source>
</evidence>
<dbReference type="Pfam" id="PF01435">
    <property type="entry name" value="Peptidase_M48"/>
    <property type="match status" value="1"/>
</dbReference>
<feature type="signal peptide" evidence="7">
    <location>
        <begin position="1"/>
        <end position="19"/>
    </location>
</feature>
<protein>
    <submittedName>
        <fullName evidence="9">M48 family metallopeptidase</fullName>
    </submittedName>
</protein>
<gene>
    <name evidence="9" type="ORF">QNI19_06690</name>
</gene>
<keyword evidence="2" id="KW-0645">Protease</keyword>
<evidence type="ECO:0000256" key="5">
    <source>
        <dbReference type="ARBA" id="ARBA00022833"/>
    </source>
</evidence>
<comment type="caution">
    <text evidence="9">The sequence shown here is derived from an EMBL/GenBank/DDBJ whole genome shotgun (WGS) entry which is preliminary data.</text>
</comment>
<dbReference type="Proteomes" id="UP001228581">
    <property type="component" value="Unassembled WGS sequence"/>
</dbReference>
<keyword evidence="5" id="KW-0862">Zinc</keyword>